<protein>
    <submittedName>
        <fullName evidence="4">Uncharacterized protein</fullName>
    </submittedName>
</protein>
<evidence type="ECO:0000256" key="1">
    <source>
        <dbReference type="ARBA" id="ARBA00007563"/>
    </source>
</evidence>
<dbReference type="GO" id="GO:0035721">
    <property type="term" value="P:intraciliary retrograde transport"/>
    <property type="evidence" value="ECO:0007669"/>
    <property type="project" value="TreeGrafter"/>
</dbReference>
<evidence type="ECO:0000256" key="3">
    <source>
        <dbReference type="SAM" id="MobiDB-lite"/>
    </source>
</evidence>
<dbReference type="OrthoDB" id="206950at2759"/>
<comment type="caution">
    <text evidence="4">The sequence shown here is derived from an EMBL/GenBank/DDBJ whole genome shotgun (WGS) entry which is preliminary data.</text>
</comment>
<feature type="region of interest" description="Disordered" evidence="3">
    <location>
        <begin position="22"/>
        <end position="60"/>
    </location>
</feature>
<dbReference type="AlphaFoldDB" id="A0A8J2PXQ6"/>
<dbReference type="InterPro" id="IPR029302">
    <property type="entry name" value="IFT43"/>
</dbReference>
<organism evidence="4 5">
    <name type="scientific">Allacma fusca</name>
    <dbReference type="NCBI Taxonomy" id="39272"/>
    <lineage>
        <taxon>Eukaryota</taxon>
        <taxon>Metazoa</taxon>
        <taxon>Ecdysozoa</taxon>
        <taxon>Arthropoda</taxon>
        <taxon>Hexapoda</taxon>
        <taxon>Collembola</taxon>
        <taxon>Symphypleona</taxon>
        <taxon>Sminthuridae</taxon>
        <taxon>Allacma</taxon>
    </lineage>
</organism>
<proteinExistence type="inferred from homology"/>
<gene>
    <name evidence="4" type="ORF">AFUS01_LOCUS46497</name>
</gene>
<evidence type="ECO:0000313" key="5">
    <source>
        <dbReference type="Proteomes" id="UP000708208"/>
    </source>
</evidence>
<dbReference type="Proteomes" id="UP000708208">
    <property type="component" value="Unassembled WGS sequence"/>
</dbReference>
<feature type="compositionally biased region" description="Low complexity" evidence="3">
    <location>
        <begin position="174"/>
        <end position="183"/>
    </location>
</feature>
<evidence type="ECO:0000256" key="2">
    <source>
        <dbReference type="ARBA" id="ARBA00022794"/>
    </source>
</evidence>
<dbReference type="PANTHER" id="PTHR33724:SF1">
    <property type="entry name" value="INTRAFLAGELLAR TRANSPORT PROTEIN 43 HOMOLOG"/>
    <property type="match status" value="1"/>
</dbReference>
<dbReference type="GO" id="GO:0030991">
    <property type="term" value="C:intraciliary transport particle A"/>
    <property type="evidence" value="ECO:0007669"/>
    <property type="project" value="InterPro"/>
</dbReference>
<comment type="similarity">
    <text evidence="1">Belongs to the IFT43 family.</text>
</comment>
<name>A0A8J2PXQ6_9HEXA</name>
<evidence type="ECO:0000313" key="4">
    <source>
        <dbReference type="EMBL" id="CAG7837374.1"/>
    </source>
</evidence>
<dbReference type="EMBL" id="CAJVCH010571381">
    <property type="protein sequence ID" value="CAG7837374.1"/>
    <property type="molecule type" value="Genomic_DNA"/>
</dbReference>
<accession>A0A8J2PXQ6</accession>
<feature type="region of interest" description="Disordered" evidence="3">
    <location>
        <begin position="174"/>
        <end position="194"/>
    </location>
</feature>
<sequence length="206" mass="22831">MDQTWSNFRSGPFIAMSSSMTDSLRSISPPGMPSSNRPGTAAITSPPNNRPMTAASLSPSMGGKSAFTEVQLMEYIPDLEEFQSEDLTMTVASAPEYKIQQITSLQELDADLVNNKPFSTVDGVSLRKLCKYLTPERFLVENDEFWDWENTFTEISSEFRKTFKVAAAASTSNANGNANTSLEIPPPAIPEPDPSKFVVKEKRFWQ</sequence>
<keyword evidence="5" id="KW-1185">Reference proteome</keyword>
<feature type="compositionally biased region" description="Polar residues" evidence="3">
    <location>
        <begin position="33"/>
        <end position="59"/>
    </location>
</feature>
<keyword evidence="2" id="KW-0970">Cilium biogenesis/degradation</keyword>
<dbReference type="PANTHER" id="PTHR33724">
    <property type="entry name" value="INTRAFLAGELLAR TRANSPORT PROTEIN 43 HOMOLOG"/>
    <property type="match status" value="1"/>
</dbReference>
<reference evidence="4" key="1">
    <citation type="submission" date="2021-06" db="EMBL/GenBank/DDBJ databases">
        <authorList>
            <person name="Hodson N. C."/>
            <person name="Mongue J. A."/>
            <person name="Jaron S. K."/>
        </authorList>
    </citation>
    <scope>NUCLEOTIDE SEQUENCE</scope>
</reference>
<dbReference type="GO" id="GO:0005929">
    <property type="term" value="C:cilium"/>
    <property type="evidence" value="ECO:0007669"/>
    <property type="project" value="TreeGrafter"/>
</dbReference>
<dbReference type="Pfam" id="PF15305">
    <property type="entry name" value="IFT43"/>
    <property type="match status" value="1"/>
</dbReference>